<dbReference type="Proteomes" id="UP000279959">
    <property type="component" value="Chromosome"/>
</dbReference>
<evidence type="ECO:0000313" key="3">
    <source>
        <dbReference type="EMBL" id="BBD97364.1"/>
    </source>
</evidence>
<sequence length="674" mass="74005">MIVRGAGRTGAKNSGRKTHRGIVKLVRLRFGLPHARRGDAARLRNDWIEAVVSYRRALDWLPWREDLQIQVGNCLKEFGDLNGAIAAYRSVSSPAHRPEALRQMADANQRDGFTVHPYRIDNTADGAHFDDNLIGSVDARLLPNRLKLNDIDPRRRLGPLGNRSGPPRRSSGNAIGIKLDQVGAMSIERDGVLEPLLAGIIAVRGRLLSLRHIETLSISLGEGECAQIIETVPTHLVSLDGPLMLQVFNAWIDSARLPSGRHWLSVNSPSRSDSAGLFVNIGEFAHQELLASSNAFVPSPADGTTDCDEFVNTIPTVARPAARTLFDGEINSLLIIRADQLGDLSASMPAFARLRALFPKARISALVQPSVQAIVEASGIVDEVLTVELPYDHRTERRYLDDAEERRISNLFNDRALDLAIDLSPGDETRPLLLLAGATYLVGFNPERFTFLDFGISIRSRDKLNQLEKNSHAVNVLALVETLALVMTPDRAPVERKLVSGPVLAANGLVARRYIVLHTGARHAINKWPIASFLALAEELLRRTDLDIVLFFDEGDDPEQQWSPEASHRVHRFSRTDTDSFDAILSNAALMIANDSGPKHLAAMRGVLTVSLQVGRLNWNEWGQDGIGKILSKRVPCTGCGLNDIEMCGRGAICITAISVDDVLNAIAYYISID</sequence>
<accession>A0A494VY87</accession>
<dbReference type="InterPro" id="IPR002201">
    <property type="entry name" value="Glyco_trans_9"/>
</dbReference>
<proteinExistence type="predicted"/>
<dbReference type="InterPro" id="IPR051199">
    <property type="entry name" value="LPS_LOS_Heptosyltrfase"/>
</dbReference>
<keyword evidence="4" id="KW-1185">Reference proteome</keyword>
<dbReference type="KEGG" id="sami:SAMIE_1008650"/>
<dbReference type="GO" id="GO:0008713">
    <property type="term" value="F:ADP-heptose-lipopolysaccharide heptosyltransferase activity"/>
    <property type="evidence" value="ECO:0007669"/>
    <property type="project" value="TreeGrafter"/>
</dbReference>
<dbReference type="GO" id="GO:0009244">
    <property type="term" value="P:lipopolysaccharide core region biosynthetic process"/>
    <property type="evidence" value="ECO:0007669"/>
    <property type="project" value="TreeGrafter"/>
</dbReference>
<dbReference type="Gene3D" id="1.25.40.10">
    <property type="entry name" value="Tetratricopeptide repeat domain"/>
    <property type="match status" value="1"/>
</dbReference>
<dbReference type="EMBL" id="AP018664">
    <property type="protein sequence ID" value="BBD97364.1"/>
    <property type="molecule type" value="Genomic_DNA"/>
</dbReference>
<protein>
    <submittedName>
        <fullName evidence="3">Uncharacterized protein</fullName>
    </submittedName>
</protein>
<organism evidence="3 4">
    <name type="scientific">Sphingobium amiense</name>
    <dbReference type="NCBI Taxonomy" id="135719"/>
    <lineage>
        <taxon>Bacteria</taxon>
        <taxon>Pseudomonadati</taxon>
        <taxon>Pseudomonadota</taxon>
        <taxon>Alphaproteobacteria</taxon>
        <taxon>Sphingomonadales</taxon>
        <taxon>Sphingomonadaceae</taxon>
        <taxon>Sphingobium</taxon>
    </lineage>
</organism>
<dbReference type="SUPFAM" id="SSF53756">
    <property type="entry name" value="UDP-Glycosyltransferase/glycogen phosphorylase"/>
    <property type="match status" value="1"/>
</dbReference>
<dbReference type="AlphaFoldDB" id="A0A494VY87"/>
<evidence type="ECO:0000256" key="1">
    <source>
        <dbReference type="ARBA" id="ARBA00022676"/>
    </source>
</evidence>
<dbReference type="PANTHER" id="PTHR30160:SF1">
    <property type="entry name" value="LIPOPOLYSACCHARIDE 1,2-N-ACETYLGLUCOSAMINETRANSFERASE-RELATED"/>
    <property type="match status" value="1"/>
</dbReference>
<evidence type="ECO:0000313" key="4">
    <source>
        <dbReference type="Proteomes" id="UP000279959"/>
    </source>
</evidence>
<gene>
    <name evidence="3" type="ORF">SAMIE_1008650</name>
</gene>
<keyword evidence="2" id="KW-0808">Transferase</keyword>
<name>A0A494VY87_9SPHN</name>
<dbReference type="Pfam" id="PF01075">
    <property type="entry name" value="Glyco_transf_9"/>
    <property type="match status" value="1"/>
</dbReference>
<dbReference type="CDD" id="cd03789">
    <property type="entry name" value="GT9_LPS_heptosyltransferase"/>
    <property type="match status" value="1"/>
</dbReference>
<reference evidence="3 4" key="1">
    <citation type="submission" date="2018-05" db="EMBL/GenBank/DDBJ databases">
        <title>Complete Genome Sequence of the Nonylphenol-Degrading Bacterium Sphingobium amiense DSM 16289T.</title>
        <authorList>
            <person name="Ootsuka M."/>
            <person name="Nishizawa T."/>
            <person name="Ohta H."/>
        </authorList>
    </citation>
    <scope>NUCLEOTIDE SEQUENCE [LARGE SCALE GENOMIC DNA]</scope>
    <source>
        <strain evidence="3 4">DSM 16289</strain>
    </source>
</reference>
<dbReference type="GO" id="GO:0005829">
    <property type="term" value="C:cytosol"/>
    <property type="evidence" value="ECO:0007669"/>
    <property type="project" value="TreeGrafter"/>
</dbReference>
<dbReference type="Gene3D" id="3.40.50.2000">
    <property type="entry name" value="Glycogen Phosphorylase B"/>
    <property type="match status" value="2"/>
</dbReference>
<evidence type="ECO:0000256" key="2">
    <source>
        <dbReference type="ARBA" id="ARBA00022679"/>
    </source>
</evidence>
<dbReference type="InterPro" id="IPR011990">
    <property type="entry name" value="TPR-like_helical_dom_sf"/>
</dbReference>
<dbReference type="PANTHER" id="PTHR30160">
    <property type="entry name" value="TETRAACYLDISACCHARIDE 4'-KINASE-RELATED"/>
    <property type="match status" value="1"/>
</dbReference>
<dbReference type="SUPFAM" id="SSF48452">
    <property type="entry name" value="TPR-like"/>
    <property type="match status" value="1"/>
</dbReference>
<keyword evidence="1" id="KW-0328">Glycosyltransferase</keyword>